<proteinExistence type="predicted"/>
<protein>
    <submittedName>
        <fullName evidence="1">Uncharacterized protein</fullName>
    </submittedName>
</protein>
<reference evidence="1 2" key="1">
    <citation type="submission" date="2018-11" db="EMBL/GenBank/DDBJ databases">
        <authorList>
            <consortium name="Pathogen Informatics"/>
        </authorList>
    </citation>
    <scope>NUCLEOTIDE SEQUENCE [LARGE SCALE GENOMIC DNA]</scope>
</reference>
<name>A0A3P7JGV7_STRVU</name>
<sequence>MWVPTSDLISHSRALVWPTLNWAGEPETSNSFLGDEEKKLEDKPQLYFAVRHLESSLRHDDVDRPRRRFPESILEFFL</sequence>
<evidence type="ECO:0000313" key="1">
    <source>
        <dbReference type="EMBL" id="VDM80003.1"/>
    </source>
</evidence>
<evidence type="ECO:0000313" key="2">
    <source>
        <dbReference type="Proteomes" id="UP000270094"/>
    </source>
</evidence>
<dbReference type="AlphaFoldDB" id="A0A3P7JGV7"/>
<gene>
    <name evidence="1" type="ORF">SVUK_LOCUS15001</name>
</gene>
<accession>A0A3P7JGV7</accession>
<keyword evidence="2" id="KW-1185">Reference proteome</keyword>
<dbReference type="Proteomes" id="UP000270094">
    <property type="component" value="Unassembled WGS sequence"/>
</dbReference>
<dbReference type="EMBL" id="UYYB01107050">
    <property type="protein sequence ID" value="VDM80003.1"/>
    <property type="molecule type" value="Genomic_DNA"/>
</dbReference>
<organism evidence="1 2">
    <name type="scientific">Strongylus vulgaris</name>
    <name type="common">Blood worm</name>
    <dbReference type="NCBI Taxonomy" id="40348"/>
    <lineage>
        <taxon>Eukaryota</taxon>
        <taxon>Metazoa</taxon>
        <taxon>Ecdysozoa</taxon>
        <taxon>Nematoda</taxon>
        <taxon>Chromadorea</taxon>
        <taxon>Rhabditida</taxon>
        <taxon>Rhabditina</taxon>
        <taxon>Rhabditomorpha</taxon>
        <taxon>Strongyloidea</taxon>
        <taxon>Strongylidae</taxon>
        <taxon>Strongylus</taxon>
    </lineage>
</organism>